<gene>
    <name evidence="1" type="ORF">F9K24_16460</name>
</gene>
<accession>A0A833LW14</accession>
<sequence length="190" mass="22146">MEKQRDTKMIAKMALLLTVIHLLPGCKGWELSTDLYEIQHTSEIEKRETRPMEPKAMIVGIWYRSDVRERMAQLDKENASDTVKDLVITDETLVIIKQQNGFVLCMDQQASIGCKDSLSLVHNDTSDRYEFVQDTAGGRKCEFSMMIEKDGSMHVYTRDFFGSSVARRVLVHDYDRRYQMLRSEVFSEYR</sequence>
<evidence type="ECO:0000313" key="1">
    <source>
        <dbReference type="EMBL" id="KAB2930633.1"/>
    </source>
</evidence>
<proteinExistence type="predicted"/>
<evidence type="ECO:0000313" key="2">
    <source>
        <dbReference type="Proteomes" id="UP000460298"/>
    </source>
</evidence>
<dbReference type="EMBL" id="WBUI01000019">
    <property type="protein sequence ID" value="KAB2930633.1"/>
    <property type="molecule type" value="Genomic_DNA"/>
</dbReference>
<dbReference type="AlphaFoldDB" id="A0A833LW14"/>
<name>A0A833LW14_9LEPT</name>
<organism evidence="1 2">
    <name type="scientific">Leptonema illini</name>
    <dbReference type="NCBI Taxonomy" id="183"/>
    <lineage>
        <taxon>Bacteria</taxon>
        <taxon>Pseudomonadati</taxon>
        <taxon>Spirochaetota</taxon>
        <taxon>Spirochaetia</taxon>
        <taxon>Leptospirales</taxon>
        <taxon>Leptospiraceae</taxon>
        <taxon>Leptonema</taxon>
    </lineage>
</organism>
<protein>
    <submittedName>
        <fullName evidence="1">Uncharacterized protein</fullName>
    </submittedName>
</protein>
<comment type="caution">
    <text evidence="1">The sequence shown here is derived from an EMBL/GenBank/DDBJ whole genome shotgun (WGS) entry which is preliminary data.</text>
</comment>
<dbReference type="Proteomes" id="UP000460298">
    <property type="component" value="Unassembled WGS sequence"/>
</dbReference>
<reference evidence="1 2" key="1">
    <citation type="submission" date="2019-10" db="EMBL/GenBank/DDBJ databases">
        <title>Extracellular Electron Transfer in a Candidatus Methanoperedens spp. Enrichment Culture.</title>
        <authorList>
            <person name="Berger S."/>
            <person name="Rangel Shaw D."/>
            <person name="Berben T."/>
            <person name="In 'T Zandt M."/>
            <person name="Frank J."/>
            <person name="Reimann J."/>
            <person name="Jetten M.S.M."/>
            <person name="Welte C.U."/>
        </authorList>
    </citation>
    <scope>NUCLEOTIDE SEQUENCE [LARGE SCALE GENOMIC DNA]</scope>
    <source>
        <strain evidence="1">SB12</strain>
    </source>
</reference>